<reference evidence="8 9" key="1">
    <citation type="submission" date="2018-05" db="EMBL/GenBank/DDBJ databases">
        <title>Genomic Encyclopedia of Type Strains, Phase IV (KMG-IV): sequencing the most valuable type-strain genomes for metagenomic binning, comparative biology and taxonomic classification.</title>
        <authorList>
            <person name="Goeker M."/>
        </authorList>
    </citation>
    <scope>NUCLEOTIDE SEQUENCE [LARGE SCALE GENOMIC DNA]</scope>
    <source>
        <strain evidence="8 9">DSM 6986</strain>
    </source>
</reference>
<comment type="caution">
    <text evidence="8">The sequence shown here is derived from an EMBL/GenBank/DDBJ whole genome shotgun (WGS) entry which is preliminary data.</text>
</comment>
<feature type="transmembrane region" description="Helical" evidence="7">
    <location>
        <begin position="75"/>
        <end position="97"/>
    </location>
</feature>
<evidence type="ECO:0000256" key="1">
    <source>
        <dbReference type="ARBA" id="ARBA00004651"/>
    </source>
</evidence>
<gene>
    <name evidence="8" type="ORF">C7441_112108</name>
</gene>
<protein>
    <recommendedName>
        <fullName evidence="7">UPF0114 protein C7441_112108</fullName>
    </recommendedName>
</protein>
<dbReference type="PANTHER" id="PTHR38596">
    <property type="entry name" value="UPF0114 PROTEIN YQHA"/>
    <property type="match status" value="1"/>
</dbReference>
<evidence type="ECO:0000256" key="2">
    <source>
        <dbReference type="ARBA" id="ARBA00005774"/>
    </source>
</evidence>
<dbReference type="InterPro" id="IPR005134">
    <property type="entry name" value="UPF0114"/>
</dbReference>
<keyword evidence="4 7" id="KW-0812">Transmembrane</keyword>
<dbReference type="InterPro" id="IPR020761">
    <property type="entry name" value="UPF0114_bac"/>
</dbReference>
<dbReference type="Proteomes" id="UP000245396">
    <property type="component" value="Unassembled WGS sequence"/>
</dbReference>
<dbReference type="NCBIfam" id="TIGR00645">
    <property type="entry name" value="HI0507"/>
    <property type="match status" value="1"/>
</dbReference>
<comment type="subcellular location">
    <subcellularLocation>
        <location evidence="1 7">Cell membrane</location>
        <topology evidence="1 7">Multi-pass membrane protein</topology>
    </subcellularLocation>
</comment>
<comment type="similarity">
    <text evidence="2 7">Belongs to the UPF0114 family.</text>
</comment>
<dbReference type="Pfam" id="PF03350">
    <property type="entry name" value="UPF0114"/>
    <property type="match status" value="1"/>
</dbReference>
<dbReference type="HAMAP" id="MF_00143">
    <property type="entry name" value="UPF0114"/>
    <property type="match status" value="1"/>
</dbReference>
<accession>A0A316BZN0</accession>
<evidence type="ECO:0000256" key="3">
    <source>
        <dbReference type="ARBA" id="ARBA00022475"/>
    </source>
</evidence>
<evidence type="ECO:0000256" key="7">
    <source>
        <dbReference type="HAMAP-Rule" id="MF_00143"/>
    </source>
</evidence>
<keyword evidence="5 7" id="KW-1133">Transmembrane helix</keyword>
<sequence length="198" mass="21783">MYAPPGDSTWLQQALTEGSMKRLELAIESIILASRWLLVAFYLGLAVALAVYALSFGKKLFEFTTNVMVLHETDTILKILGLIDAALVASLVVMVIISGYENFVSRFDNHDGEVHWLGTIDVGSLKIKVASTIVAISSIHLLQVFLNHASYTSEQIMWLTLMHLTFVVSAFILAYIDRITGLSKKGGKDLKAPQEPGL</sequence>
<keyword evidence="6 7" id="KW-0472">Membrane</keyword>
<evidence type="ECO:0000256" key="4">
    <source>
        <dbReference type="ARBA" id="ARBA00022692"/>
    </source>
</evidence>
<organism evidence="8 9">
    <name type="scientific">Pseudaminobacter salicylatoxidans</name>
    <dbReference type="NCBI Taxonomy" id="93369"/>
    <lineage>
        <taxon>Bacteria</taxon>
        <taxon>Pseudomonadati</taxon>
        <taxon>Pseudomonadota</taxon>
        <taxon>Alphaproteobacteria</taxon>
        <taxon>Hyphomicrobiales</taxon>
        <taxon>Phyllobacteriaceae</taxon>
        <taxon>Pseudaminobacter</taxon>
    </lineage>
</organism>
<dbReference type="GO" id="GO:0005886">
    <property type="term" value="C:plasma membrane"/>
    <property type="evidence" value="ECO:0007669"/>
    <property type="project" value="UniProtKB-SubCell"/>
</dbReference>
<dbReference type="AlphaFoldDB" id="A0A316BZN0"/>
<feature type="transmembrane region" description="Helical" evidence="7">
    <location>
        <begin position="156"/>
        <end position="176"/>
    </location>
</feature>
<proteinExistence type="inferred from homology"/>
<keyword evidence="3 7" id="KW-1003">Cell membrane</keyword>
<feature type="transmembrane region" description="Helical" evidence="7">
    <location>
        <begin position="30"/>
        <end position="55"/>
    </location>
</feature>
<evidence type="ECO:0000313" key="8">
    <source>
        <dbReference type="EMBL" id="PWJ80567.1"/>
    </source>
</evidence>
<evidence type="ECO:0000256" key="6">
    <source>
        <dbReference type="ARBA" id="ARBA00023136"/>
    </source>
</evidence>
<name>A0A316BZN0_PSESE</name>
<keyword evidence="9" id="KW-1185">Reference proteome</keyword>
<evidence type="ECO:0000313" key="9">
    <source>
        <dbReference type="Proteomes" id="UP000245396"/>
    </source>
</evidence>
<dbReference type="PANTHER" id="PTHR38596:SF1">
    <property type="entry name" value="UPF0114 PROTEIN YQHA"/>
    <property type="match status" value="1"/>
</dbReference>
<dbReference type="EMBL" id="QGGG01000012">
    <property type="protein sequence ID" value="PWJ80567.1"/>
    <property type="molecule type" value="Genomic_DNA"/>
</dbReference>
<evidence type="ECO:0000256" key="5">
    <source>
        <dbReference type="ARBA" id="ARBA00022989"/>
    </source>
</evidence>